<dbReference type="AlphaFoldDB" id="W4I955"/>
<proteinExistence type="predicted"/>
<reference evidence="1 2" key="1">
    <citation type="submission" date="2013-02" db="EMBL/GenBank/DDBJ databases">
        <title>The Genome Annotation of Plasmodium falciparum NF135/5.C10.</title>
        <authorList>
            <consortium name="The Broad Institute Genome Sequencing Platform"/>
            <consortium name="The Broad Institute Genome Sequencing Center for Infectious Disease"/>
            <person name="Neafsey D."/>
            <person name="Hoffman S."/>
            <person name="Volkman S."/>
            <person name="Rosenthal P."/>
            <person name="Walker B."/>
            <person name="Young S.K."/>
            <person name="Zeng Q."/>
            <person name="Gargeya S."/>
            <person name="Fitzgerald M."/>
            <person name="Haas B."/>
            <person name="Abouelleil A."/>
            <person name="Allen A.W."/>
            <person name="Alvarado L."/>
            <person name="Arachchi H.M."/>
            <person name="Berlin A.M."/>
            <person name="Chapman S.B."/>
            <person name="Gainer-Dewar J."/>
            <person name="Goldberg J."/>
            <person name="Griggs A."/>
            <person name="Gujja S."/>
            <person name="Hansen M."/>
            <person name="Howarth C."/>
            <person name="Imamovic A."/>
            <person name="Ireland A."/>
            <person name="Larimer J."/>
            <person name="McCowan C."/>
            <person name="Murphy C."/>
            <person name="Pearson M."/>
            <person name="Poon T.W."/>
            <person name="Priest M."/>
            <person name="Roberts A."/>
            <person name="Saif S."/>
            <person name="Shea T."/>
            <person name="Sisk P."/>
            <person name="Sykes S."/>
            <person name="Wortman J."/>
            <person name="Nusbaum C."/>
            <person name="Birren B."/>
        </authorList>
    </citation>
    <scope>NUCLEOTIDE SEQUENCE [LARGE SCALE GENOMIC DNA]</scope>
    <source>
        <strain evidence="1 2">NF135/5.C10</strain>
    </source>
</reference>
<accession>W4I955</accession>
<gene>
    <name evidence="1" type="ORF">PFNF135_05456</name>
</gene>
<protein>
    <submittedName>
        <fullName evidence="1">Uncharacterized protein</fullName>
    </submittedName>
</protein>
<dbReference type="Proteomes" id="UP000019114">
    <property type="component" value="Unassembled WGS sequence"/>
</dbReference>
<organism evidence="1 2">
    <name type="scientific">Plasmodium falciparum NF135/5.C10</name>
    <dbReference type="NCBI Taxonomy" id="1036726"/>
    <lineage>
        <taxon>Eukaryota</taxon>
        <taxon>Sar</taxon>
        <taxon>Alveolata</taxon>
        <taxon>Apicomplexa</taxon>
        <taxon>Aconoidasida</taxon>
        <taxon>Haemosporida</taxon>
        <taxon>Plasmodiidae</taxon>
        <taxon>Plasmodium</taxon>
        <taxon>Plasmodium (Laverania)</taxon>
    </lineage>
</organism>
<name>W4I955_PLAFA</name>
<sequence>MNSIKHNYNLILRIIKQICYSYYTTKMYYCIIEYTAKMNKCSYYIIEKRKEKKENIKTKRQKQNK</sequence>
<reference evidence="1 2" key="2">
    <citation type="submission" date="2013-02" db="EMBL/GenBank/DDBJ databases">
        <title>The Genome Sequence of Plasmodium falciparum NF135/5.C10.</title>
        <authorList>
            <consortium name="The Broad Institute Genome Sequencing Platform"/>
            <consortium name="The Broad Institute Genome Sequencing Center for Infectious Disease"/>
            <person name="Neafsey D."/>
            <person name="Cheeseman I."/>
            <person name="Volkman S."/>
            <person name="Adams J."/>
            <person name="Walker B."/>
            <person name="Young S.K."/>
            <person name="Zeng Q."/>
            <person name="Gargeya S."/>
            <person name="Fitzgerald M."/>
            <person name="Haas B."/>
            <person name="Abouelleil A."/>
            <person name="Alvarado L."/>
            <person name="Arachchi H.M."/>
            <person name="Berlin A.M."/>
            <person name="Chapman S.B."/>
            <person name="Dewar J."/>
            <person name="Goldberg J."/>
            <person name="Griggs A."/>
            <person name="Gujja S."/>
            <person name="Hansen M."/>
            <person name="Howarth C."/>
            <person name="Imamovic A."/>
            <person name="Larimer J."/>
            <person name="McCowan C."/>
            <person name="Murphy C."/>
            <person name="Neiman D."/>
            <person name="Pearson M."/>
            <person name="Priest M."/>
            <person name="Roberts A."/>
            <person name="Saif S."/>
            <person name="Shea T."/>
            <person name="Sisk P."/>
            <person name="Sykes S."/>
            <person name="Wortman J."/>
            <person name="Nusbaum C."/>
            <person name="Birren B."/>
        </authorList>
    </citation>
    <scope>NUCLEOTIDE SEQUENCE [LARGE SCALE GENOMIC DNA]</scope>
    <source>
        <strain evidence="1 2">NF135/5.C10</strain>
    </source>
</reference>
<evidence type="ECO:0000313" key="2">
    <source>
        <dbReference type="Proteomes" id="UP000019114"/>
    </source>
</evidence>
<dbReference type="EMBL" id="KI926083">
    <property type="protein sequence ID" value="ETW40228.1"/>
    <property type="molecule type" value="Genomic_DNA"/>
</dbReference>
<evidence type="ECO:0000313" key="1">
    <source>
        <dbReference type="EMBL" id="ETW40228.1"/>
    </source>
</evidence>